<evidence type="ECO:0000256" key="1">
    <source>
        <dbReference type="SAM" id="SignalP"/>
    </source>
</evidence>
<dbReference type="Proteomes" id="UP000190188">
    <property type="component" value="Unassembled WGS sequence"/>
</dbReference>
<dbReference type="EMBL" id="MSZX01000023">
    <property type="protein sequence ID" value="OPA73050.1"/>
    <property type="molecule type" value="Genomic_DNA"/>
</dbReference>
<comment type="caution">
    <text evidence="2">The sequence shown here is derived from an EMBL/GenBank/DDBJ whole genome shotgun (WGS) entry which is preliminary data.</text>
</comment>
<gene>
    <name evidence="2" type="ORF">BVG16_30750</name>
</gene>
<dbReference type="STRING" id="1324314.BVG16_30750"/>
<organism evidence="2 3">
    <name type="scientific">Paenibacillus selenitireducens</name>
    <dbReference type="NCBI Taxonomy" id="1324314"/>
    <lineage>
        <taxon>Bacteria</taxon>
        <taxon>Bacillati</taxon>
        <taxon>Bacillota</taxon>
        <taxon>Bacilli</taxon>
        <taxon>Bacillales</taxon>
        <taxon>Paenibacillaceae</taxon>
        <taxon>Paenibacillus</taxon>
    </lineage>
</organism>
<reference evidence="2 3" key="1">
    <citation type="submission" date="2017-01" db="EMBL/GenBank/DDBJ databases">
        <title>Genome analysis of Paenibacillus selenitrireducens ES3-24.</title>
        <authorList>
            <person name="Xu D."/>
            <person name="Yao R."/>
            <person name="Zheng S."/>
        </authorList>
    </citation>
    <scope>NUCLEOTIDE SEQUENCE [LARGE SCALE GENOMIC DNA]</scope>
    <source>
        <strain evidence="2 3">ES3-24</strain>
    </source>
</reference>
<evidence type="ECO:0000313" key="3">
    <source>
        <dbReference type="Proteomes" id="UP000190188"/>
    </source>
</evidence>
<evidence type="ECO:0008006" key="4">
    <source>
        <dbReference type="Google" id="ProtNLM"/>
    </source>
</evidence>
<feature type="chain" id="PRO_5013001461" description="Copper amine oxidase-like N-terminal domain-containing protein" evidence="1">
    <location>
        <begin position="25"/>
        <end position="225"/>
    </location>
</feature>
<accession>A0A1T2WZJ6</accession>
<sequence length="225" mass="24557">MKPLSKIVLCTALGAMIAAGSAYAGSNLDLIINGHGFVTSYLDLQVKDGKVLVPIDRLAEVFKGKAVYDADKNEVQVTLPESAKQAIQINRLEDAMVPSTAQEALNTWVKGIQKRNGALQFAVFSPELRSKTKKEFEDYYWTTGGSSPHMSEIEKLKTKSLNKTTTQFSFDYGLVASNWKGKGSAVVTVQKLTAKGYDGWFITNIKMKDPGDTGTTIGVEPLKNN</sequence>
<keyword evidence="3" id="KW-1185">Reference proteome</keyword>
<dbReference type="AlphaFoldDB" id="A0A1T2WZJ6"/>
<feature type="signal peptide" evidence="1">
    <location>
        <begin position="1"/>
        <end position="24"/>
    </location>
</feature>
<proteinExistence type="predicted"/>
<name>A0A1T2WZJ6_9BACL</name>
<protein>
    <recommendedName>
        <fullName evidence="4">Copper amine oxidase-like N-terminal domain-containing protein</fullName>
    </recommendedName>
</protein>
<evidence type="ECO:0000313" key="2">
    <source>
        <dbReference type="EMBL" id="OPA73050.1"/>
    </source>
</evidence>
<keyword evidence="1" id="KW-0732">Signal</keyword>